<proteinExistence type="predicted"/>
<evidence type="ECO:0000313" key="4">
    <source>
        <dbReference type="Proteomes" id="UP000325517"/>
    </source>
</evidence>
<sequence length="407" mass="45433">MNIAAVVHMGNNIVIEPKVQQQVATQNNQKFGNVVAKLLLNQQEQQLVPLNPNESQQNLTQELSSILNADSLEEVETLLGSKELTVNPKELKELLNKLSGEKTDTNDNLRESNLWDLLAGINEQAAQLTDEILQSLTGQGSVTPVEAKEAVQLLKVVQLIGKKSDLTLKQESTLFDINQLVEDLKEAVSKKVPTSESDQVLSNVTKSLTLDQAMKPLVQHVIIKQVTSPTETVTETKEVITNVQGQTSTIVQAKVENVSITLSTEKPAQSEEFMKELQKVMNRVQFGQVGGANRLVVKLYPEHLGTIRIELIQKDGMLTTKMLASTALGKEMLDSHSNQFKQGLVNQNIQLEKLEITQALQDSSRQERNQTFQDSFRQQQQQEHQENSKDDTEEPSTFGDFLKEMEV</sequence>
<dbReference type="RefSeq" id="WP_151699475.1">
    <property type="nucleotide sequence ID" value="NZ_CP031223.1"/>
</dbReference>
<evidence type="ECO:0000313" key="3">
    <source>
        <dbReference type="EMBL" id="QFF98536.1"/>
    </source>
</evidence>
<protein>
    <recommendedName>
        <fullName evidence="2">Flagellar hook-length control protein-like C-terminal domain-containing protein</fullName>
    </recommendedName>
</protein>
<dbReference type="CDD" id="cd17470">
    <property type="entry name" value="T3SS_Flik_C"/>
    <property type="match status" value="1"/>
</dbReference>
<reference evidence="3 4" key="1">
    <citation type="submission" date="2018-07" db="EMBL/GenBank/DDBJ databases">
        <title>Complete genome sequence of Psychrobacillus sp. PB01, isolated from iceberg, and comparative genome analysis of Psychrobacillus strains.</title>
        <authorList>
            <person name="Lee P.C."/>
        </authorList>
    </citation>
    <scope>NUCLEOTIDE SEQUENCE [LARGE SCALE GENOMIC DNA]</scope>
    <source>
        <strain evidence="3 4">PB01</strain>
    </source>
</reference>
<dbReference type="EMBL" id="CP031223">
    <property type="protein sequence ID" value="QFF98536.1"/>
    <property type="molecule type" value="Genomic_DNA"/>
</dbReference>
<dbReference type="OrthoDB" id="2112988at2"/>
<dbReference type="InterPro" id="IPR038610">
    <property type="entry name" value="FliK-like_C_sf"/>
</dbReference>
<feature type="compositionally biased region" description="Low complexity" evidence="1">
    <location>
        <begin position="370"/>
        <end position="382"/>
    </location>
</feature>
<dbReference type="InterPro" id="IPR021136">
    <property type="entry name" value="Flagellar_hook_control-like_C"/>
</dbReference>
<accession>A0A5J6SKN1</accession>
<dbReference type="Gene3D" id="3.30.750.140">
    <property type="match status" value="1"/>
</dbReference>
<evidence type="ECO:0000256" key="1">
    <source>
        <dbReference type="SAM" id="MobiDB-lite"/>
    </source>
</evidence>
<dbReference type="AlphaFoldDB" id="A0A5J6SKN1"/>
<evidence type="ECO:0000259" key="2">
    <source>
        <dbReference type="Pfam" id="PF02120"/>
    </source>
</evidence>
<organism evidence="3 4">
    <name type="scientific">Psychrobacillus glaciei</name>
    <dbReference type="NCBI Taxonomy" id="2283160"/>
    <lineage>
        <taxon>Bacteria</taxon>
        <taxon>Bacillati</taxon>
        <taxon>Bacillota</taxon>
        <taxon>Bacilli</taxon>
        <taxon>Bacillales</taxon>
        <taxon>Bacillaceae</taxon>
        <taxon>Psychrobacillus</taxon>
    </lineage>
</organism>
<keyword evidence="4" id="KW-1185">Reference proteome</keyword>
<dbReference type="Pfam" id="PF02120">
    <property type="entry name" value="Flg_hook"/>
    <property type="match status" value="1"/>
</dbReference>
<dbReference type="Proteomes" id="UP000325517">
    <property type="component" value="Chromosome"/>
</dbReference>
<name>A0A5J6SKN1_9BACI</name>
<dbReference type="KEGG" id="psyo:PB01_06675"/>
<feature type="domain" description="Flagellar hook-length control protein-like C-terminal" evidence="2">
    <location>
        <begin position="289"/>
        <end position="361"/>
    </location>
</feature>
<feature type="region of interest" description="Disordered" evidence="1">
    <location>
        <begin position="361"/>
        <end position="407"/>
    </location>
</feature>
<gene>
    <name evidence="3" type="ORF">PB01_06675</name>
</gene>